<proteinExistence type="inferred from homology"/>
<organism evidence="11 12">
    <name type="scientific">Jiangella aurantiaca</name>
    <dbReference type="NCBI Taxonomy" id="2530373"/>
    <lineage>
        <taxon>Bacteria</taxon>
        <taxon>Bacillati</taxon>
        <taxon>Actinomycetota</taxon>
        <taxon>Actinomycetes</taxon>
        <taxon>Jiangellales</taxon>
        <taxon>Jiangellaceae</taxon>
        <taxon>Jiangella</taxon>
    </lineage>
</organism>
<keyword evidence="8 10" id="KW-0472">Membrane</keyword>
<feature type="transmembrane region" description="Helical" evidence="10">
    <location>
        <begin position="252"/>
        <end position="274"/>
    </location>
</feature>
<gene>
    <name evidence="11" type="ORF">E1262_17920</name>
</gene>
<evidence type="ECO:0000313" key="11">
    <source>
        <dbReference type="EMBL" id="TDD67884.1"/>
    </source>
</evidence>
<dbReference type="InterPro" id="IPR001851">
    <property type="entry name" value="ABC_transp_permease"/>
</dbReference>
<evidence type="ECO:0000256" key="5">
    <source>
        <dbReference type="ARBA" id="ARBA00022692"/>
    </source>
</evidence>
<keyword evidence="5 10" id="KW-0812">Transmembrane</keyword>
<comment type="subcellular location">
    <subcellularLocation>
        <location evidence="1">Cell membrane</location>
        <topology evidence="1">Multi-pass membrane protein</topology>
    </subcellularLocation>
</comment>
<dbReference type="PANTHER" id="PTHR11795:SF371">
    <property type="entry name" value="HIGH-AFFINITY BRANCHED-CHAIN AMINO ACID TRANSPORT SYSTEM PERMEASE PROTEIN LIVH"/>
    <property type="match status" value="1"/>
</dbReference>
<feature type="transmembrane region" description="Helical" evidence="10">
    <location>
        <begin position="121"/>
        <end position="141"/>
    </location>
</feature>
<dbReference type="GO" id="GO:0015188">
    <property type="term" value="F:L-isoleucine transmembrane transporter activity"/>
    <property type="evidence" value="ECO:0007669"/>
    <property type="project" value="TreeGrafter"/>
</dbReference>
<dbReference type="AlphaFoldDB" id="A0A4R5AAR0"/>
<dbReference type="Proteomes" id="UP000295217">
    <property type="component" value="Unassembled WGS sequence"/>
</dbReference>
<evidence type="ECO:0000256" key="7">
    <source>
        <dbReference type="ARBA" id="ARBA00022989"/>
    </source>
</evidence>
<sequence>MAETPLAPKGPLAARRVLQLPLVDGFLWVVRISAVVVIVVGAYNSLTSGRLSGQQWRDLIVFGIAQGSIYGLIALGYSMVYGVLRFINFAHGEVFMIGAMTGYYVSSALSGTALWRSAPFAGLFVVLLCCMTMSALVALGLERIAYRPLRGKPRLIPFITAIGASFFLQYTVATLFGVDVKAYPAVPVLDGSISVGGFRILRVHLLVIVAAVVMMIALYFYIEKTRAGRAMRAVAEDQETARLMGIDVDRTIARVFAVGGAMAGAAGLLFGLVFQNVNFFSGFLPGIKAFTSAVLGGIGNILGAMVGGLTLGSVESLGPSLVLSGLDIPAAHQLKDVVAFSALVLVLIFRPTGILGERVGGERG</sequence>
<evidence type="ECO:0000256" key="2">
    <source>
        <dbReference type="ARBA" id="ARBA00022448"/>
    </source>
</evidence>
<dbReference type="GO" id="GO:0042941">
    <property type="term" value="P:D-alanine transmembrane transport"/>
    <property type="evidence" value="ECO:0007669"/>
    <property type="project" value="TreeGrafter"/>
</dbReference>
<keyword evidence="6" id="KW-0029">Amino-acid transport</keyword>
<evidence type="ECO:0000313" key="12">
    <source>
        <dbReference type="Proteomes" id="UP000295217"/>
    </source>
</evidence>
<dbReference type="GO" id="GO:0005886">
    <property type="term" value="C:plasma membrane"/>
    <property type="evidence" value="ECO:0007669"/>
    <property type="project" value="UniProtKB-SubCell"/>
</dbReference>
<evidence type="ECO:0000256" key="8">
    <source>
        <dbReference type="ARBA" id="ARBA00023136"/>
    </source>
</evidence>
<dbReference type="OrthoDB" id="9807115at2"/>
<name>A0A4R5AAR0_9ACTN</name>
<feature type="transmembrane region" description="Helical" evidence="10">
    <location>
        <begin position="153"/>
        <end position="178"/>
    </location>
</feature>
<dbReference type="GO" id="GO:0015192">
    <property type="term" value="F:L-phenylalanine transmembrane transporter activity"/>
    <property type="evidence" value="ECO:0007669"/>
    <property type="project" value="TreeGrafter"/>
</dbReference>
<dbReference type="EMBL" id="SMLB01000025">
    <property type="protein sequence ID" value="TDD67884.1"/>
    <property type="molecule type" value="Genomic_DNA"/>
</dbReference>
<evidence type="ECO:0000256" key="6">
    <source>
        <dbReference type="ARBA" id="ARBA00022970"/>
    </source>
</evidence>
<evidence type="ECO:0000256" key="1">
    <source>
        <dbReference type="ARBA" id="ARBA00004651"/>
    </source>
</evidence>
<feature type="transmembrane region" description="Helical" evidence="10">
    <location>
        <begin position="59"/>
        <end position="82"/>
    </location>
</feature>
<evidence type="ECO:0000256" key="10">
    <source>
        <dbReference type="SAM" id="Phobius"/>
    </source>
</evidence>
<dbReference type="GO" id="GO:0015190">
    <property type="term" value="F:L-leucine transmembrane transporter activity"/>
    <property type="evidence" value="ECO:0007669"/>
    <property type="project" value="TreeGrafter"/>
</dbReference>
<comment type="similarity">
    <text evidence="9">Belongs to the binding-protein-dependent transport system permease family. LivHM subfamily.</text>
</comment>
<reference evidence="11 12" key="1">
    <citation type="submission" date="2019-02" db="EMBL/GenBank/DDBJ databases">
        <title>Draft genome sequences of novel Actinobacteria.</title>
        <authorList>
            <person name="Sahin N."/>
            <person name="Ay H."/>
            <person name="Saygin H."/>
        </authorList>
    </citation>
    <scope>NUCLEOTIDE SEQUENCE [LARGE SCALE GENOMIC DNA]</scope>
    <source>
        <strain evidence="11 12">8K307</strain>
    </source>
</reference>
<dbReference type="InterPro" id="IPR052157">
    <property type="entry name" value="BCAA_transport_permease"/>
</dbReference>
<dbReference type="GO" id="GO:0005304">
    <property type="term" value="F:L-valine transmembrane transporter activity"/>
    <property type="evidence" value="ECO:0007669"/>
    <property type="project" value="TreeGrafter"/>
</dbReference>
<protein>
    <submittedName>
        <fullName evidence="11">Branched-chain amino acid ABC transporter permease</fullName>
    </submittedName>
</protein>
<dbReference type="GO" id="GO:0015808">
    <property type="term" value="P:L-alanine transport"/>
    <property type="evidence" value="ECO:0007669"/>
    <property type="project" value="TreeGrafter"/>
</dbReference>
<dbReference type="CDD" id="cd06582">
    <property type="entry name" value="TM_PBP1_LivH_like"/>
    <property type="match status" value="1"/>
</dbReference>
<keyword evidence="7 10" id="KW-1133">Transmembrane helix</keyword>
<feature type="transmembrane region" description="Helical" evidence="10">
    <location>
        <begin position="294"/>
        <end position="314"/>
    </location>
</feature>
<evidence type="ECO:0000256" key="9">
    <source>
        <dbReference type="ARBA" id="ARBA00037998"/>
    </source>
</evidence>
<dbReference type="PANTHER" id="PTHR11795">
    <property type="entry name" value="BRANCHED-CHAIN AMINO ACID TRANSPORT SYSTEM PERMEASE PROTEIN LIVH"/>
    <property type="match status" value="1"/>
</dbReference>
<keyword evidence="4" id="KW-0997">Cell inner membrane</keyword>
<keyword evidence="12" id="KW-1185">Reference proteome</keyword>
<dbReference type="GO" id="GO:1903806">
    <property type="term" value="P:L-isoleucine import across plasma membrane"/>
    <property type="evidence" value="ECO:0007669"/>
    <property type="project" value="TreeGrafter"/>
</dbReference>
<keyword evidence="2" id="KW-0813">Transport</keyword>
<feature type="transmembrane region" description="Helical" evidence="10">
    <location>
        <begin position="198"/>
        <end position="222"/>
    </location>
</feature>
<dbReference type="RefSeq" id="WP_132104498.1">
    <property type="nucleotide sequence ID" value="NZ_SMLB01000025.1"/>
</dbReference>
<accession>A0A4R5AAR0</accession>
<keyword evidence="3" id="KW-1003">Cell membrane</keyword>
<dbReference type="Pfam" id="PF02653">
    <property type="entry name" value="BPD_transp_2"/>
    <property type="match status" value="1"/>
</dbReference>
<evidence type="ECO:0000256" key="3">
    <source>
        <dbReference type="ARBA" id="ARBA00022475"/>
    </source>
</evidence>
<evidence type="ECO:0000256" key="4">
    <source>
        <dbReference type="ARBA" id="ARBA00022519"/>
    </source>
</evidence>
<comment type="caution">
    <text evidence="11">The sequence shown here is derived from an EMBL/GenBank/DDBJ whole genome shotgun (WGS) entry which is preliminary data.</text>
</comment>
<feature type="transmembrane region" description="Helical" evidence="10">
    <location>
        <begin position="25"/>
        <end position="47"/>
    </location>
</feature>